<dbReference type="PATRIC" id="fig|1073377.4.peg.2455"/>
<accession>K1JD21</accession>
<name>K1JD21_9GAMM</name>
<comment type="caution">
    <text evidence="1">The sequence shown here is derived from an EMBL/GenBank/DDBJ whole genome shotgun (WGS) entry which is preliminary data.</text>
</comment>
<evidence type="ECO:0000313" key="2">
    <source>
        <dbReference type="Proteomes" id="UP000005149"/>
    </source>
</evidence>
<gene>
    <name evidence="1" type="ORF">HMPREF1171_02397</name>
</gene>
<dbReference type="AlphaFoldDB" id="K1JD21"/>
<dbReference type="HOGENOM" id="CLU_3075928_0_0_6"/>
<evidence type="ECO:0000313" key="1">
    <source>
        <dbReference type="EMBL" id="EKB28106.1"/>
    </source>
</evidence>
<protein>
    <submittedName>
        <fullName evidence="1">Uncharacterized protein</fullName>
    </submittedName>
</protein>
<proteinExistence type="predicted"/>
<organism evidence="1 2">
    <name type="scientific">Aeromonas dhakensis</name>
    <dbReference type="NCBI Taxonomy" id="196024"/>
    <lineage>
        <taxon>Bacteria</taxon>
        <taxon>Pseudomonadati</taxon>
        <taxon>Pseudomonadota</taxon>
        <taxon>Gammaproteobacteria</taxon>
        <taxon>Aeromonadales</taxon>
        <taxon>Aeromonadaceae</taxon>
        <taxon>Aeromonas</taxon>
    </lineage>
</organism>
<dbReference type="EMBL" id="AGWR01000016">
    <property type="protein sequence ID" value="EKB28106.1"/>
    <property type="molecule type" value="Genomic_DNA"/>
</dbReference>
<keyword evidence="2" id="KW-1185">Reference proteome</keyword>
<reference evidence="1 2" key="1">
    <citation type="submission" date="2012-06" db="EMBL/GenBank/DDBJ databases">
        <title>The Genome Sequence of Aeromonas hydrophila SSU.</title>
        <authorList>
            <consortium name="The Broad Institute Genome Sequencing Platform"/>
            <person name="Earl A."/>
            <person name="Ward D."/>
            <person name="Feldgarden M."/>
            <person name="Gevers D."/>
            <person name="Chopra A."/>
            <person name="Walker B."/>
            <person name="Young S.K."/>
            <person name="Zeng Q."/>
            <person name="Gargeya S."/>
            <person name="Fitzgerald M."/>
            <person name="Haas B."/>
            <person name="Abouelleil A."/>
            <person name="Alvarado L."/>
            <person name="Arachchi H.M."/>
            <person name="Berlin A.M."/>
            <person name="Chapman S.B."/>
            <person name="Goldberg J."/>
            <person name="Griggs A."/>
            <person name="Gujja S."/>
            <person name="Hansen M."/>
            <person name="Howarth C."/>
            <person name="Imamovic A."/>
            <person name="Larimer J."/>
            <person name="McCowan C."/>
            <person name="Montmayeur A."/>
            <person name="Murphy C."/>
            <person name="Neiman D."/>
            <person name="Pearson M."/>
            <person name="Priest M."/>
            <person name="Roberts A."/>
            <person name="Saif S."/>
            <person name="Shea T."/>
            <person name="Sisk P."/>
            <person name="Sykes S."/>
            <person name="Wortman J."/>
            <person name="Nusbaum C."/>
            <person name="Birren B."/>
        </authorList>
    </citation>
    <scope>NUCLEOTIDE SEQUENCE [LARGE SCALE GENOMIC DNA]</scope>
    <source>
        <strain evidence="1 2">SSU</strain>
    </source>
</reference>
<sequence>MVYTLPLGIDTNSAIKLELVYFEGIILREYIFNGGSSSGGAVILNSSSGDLG</sequence>
<dbReference type="Proteomes" id="UP000005149">
    <property type="component" value="Unassembled WGS sequence"/>
</dbReference>